<gene>
    <name evidence="1" type="ORF">SAMN06296052_14411</name>
</gene>
<dbReference type="AlphaFoldDB" id="A0A239LKM2"/>
<evidence type="ECO:0000313" key="1">
    <source>
        <dbReference type="EMBL" id="SNT31021.1"/>
    </source>
</evidence>
<dbReference type="Proteomes" id="UP000198432">
    <property type="component" value="Unassembled WGS sequence"/>
</dbReference>
<dbReference type="OrthoDB" id="1467836at2"/>
<accession>A0A239LKM2</accession>
<keyword evidence="2" id="KW-1185">Reference proteome</keyword>
<dbReference type="EMBL" id="FZOQ01000044">
    <property type="protein sequence ID" value="SNT31021.1"/>
    <property type="molecule type" value="Genomic_DNA"/>
</dbReference>
<organism evidence="1 2">
    <name type="scientific">Pontibacter ummariensis</name>
    <dbReference type="NCBI Taxonomy" id="1610492"/>
    <lineage>
        <taxon>Bacteria</taxon>
        <taxon>Pseudomonadati</taxon>
        <taxon>Bacteroidota</taxon>
        <taxon>Cytophagia</taxon>
        <taxon>Cytophagales</taxon>
        <taxon>Hymenobacteraceae</taxon>
        <taxon>Pontibacter</taxon>
    </lineage>
</organism>
<sequence length="94" mass="10570">MPNNRFSDLFAEADAAFNGQYRKELNQLMGLSKEEIDAVTPCTEDLRVYAVLTRVVEEASRDNLSQAELVQNIRELGDTAVKIARKVPKFALLL</sequence>
<name>A0A239LKM2_9BACT</name>
<reference evidence="2" key="1">
    <citation type="submission" date="2017-06" db="EMBL/GenBank/DDBJ databases">
        <authorList>
            <person name="Varghese N."/>
            <person name="Submissions S."/>
        </authorList>
    </citation>
    <scope>NUCLEOTIDE SEQUENCE [LARGE SCALE GENOMIC DNA]</scope>
    <source>
        <strain evidence="2">NKM1</strain>
    </source>
</reference>
<evidence type="ECO:0000313" key="2">
    <source>
        <dbReference type="Proteomes" id="UP000198432"/>
    </source>
</evidence>
<dbReference type="RefSeq" id="WP_089321892.1">
    <property type="nucleotide sequence ID" value="NZ_FZOQ01000044.1"/>
</dbReference>
<proteinExistence type="predicted"/>
<protein>
    <submittedName>
        <fullName evidence="1">Uncharacterized protein</fullName>
    </submittedName>
</protein>